<name>A0A2N9FRH7_FAGSY</name>
<accession>A0A2N9FRH7</accession>
<gene>
    <name evidence="1" type="ORF">FSB_LOCUS17705</name>
</gene>
<dbReference type="EMBL" id="OIVN01001101">
    <property type="protein sequence ID" value="SPC89823.1"/>
    <property type="molecule type" value="Genomic_DNA"/>
</dbReference>
<reference evidence="1" key="1">
    <citation type="submission" date="2018-02" db="EMBL/GenBank/DDBJ databases">
        <authorList>
            <person name="Cohen D.B."/>
            <person name="Kent A.D."/>
        </authorList>
    </citation>
    <scope>NUCLEOTIDE SEQUENCE</scope>
</reference>
<dbReference type="PANTHER" id="PTHR47605:SF2">
    <property type="entry name" value="TRANSCRIPTIONAL ELONGATION REGULATOR MINIYO"/>
    <property type="match status" value="1"/>
</dbReference>
<proteinExistence type="predicted"/>
<organism evidence="1">
    <name type="scientific">Fagus sylvatica</name>
    <name type="common">Beechnut</name>
    <dbReference type="NCBI Taxonomy" id="28930"/>
    <lineage>
        <taxon>Eukaryota</taxon>
        <taxon>Viridiplantae</taxon>
        <taxon>Streptophyta</taxon>
        <taxon>Embryophyta</taxon>
        <taxon>Tracheophyta</taxon>
        <taxon>Spermatophyta</taxon>
        <taxon>Magnoliopsida</taxon>
        <taxon>eudicotyledons</taxon>
        <taxon>Gunneridae</taxon>
        <taxon>Pentapetalae</taxon>
        <taxon>rosids</taxon>
        <taxon>fabids</taxon>
        <taxon>Fagales</taxon>
        <taxon>Fagaceae</taxon>
        <taxon>Fagus</taxon>
    </lineage>
</organism>
<protein>
    <submittedName>
        <fullName evidence="1">Uncharacterized protein</fullName>
    </submittedName>
</protein>
<evidence type="ECO:0000313" key="1">
    <source>
        <dbReference type="EMBL" id="SPC89823.1"/>
    </source>
</evidence>
<sequence>MSTFNSTDVPSPVQSVSLVWKFHSLSVILLFGMGVLEDEKSRDVYEALQDIYGQLLDQDNVGILEAYLKSWNSGALDRAATRGSGKKGFCNHCVQLAKLIEENVDVDIDGNKCQPRLSSAASFVKKLHDLAIKDLEANLGPLEVHIMNKDSEENVEISNLTNALDEAHIKNKDKSRDNGDFKSCKCLK</sequence>
<dbReference type="InterPro" id="IPR055326">
    <property type="entry name" value="MINIYO"/>
</dbReference>
<dbReference type="AlphaFoldDB" id="A0A2N9FRH7"/>
<dbReference type="PANTHER" id="PTHR47605">
    <property type="entry name" value="TRANSCRIPTIONAL ELONGATION REGULATOR MINIYO"/>
    <property type="match status" value="1"/>
</dbReference>